<comment type="cofactor">
    <cofactor evidence="1">
        <name>Mg(2+)</name>
        <dbReference type="ChEBI" id="CHEBI:18420"/>
    </cofactor>
</comment>
<dbReference type="InterPro" id="IPR016055">
    <property type="entry name" value="A-D-PHexomutase_a/b/a-I/II/III"/>
</dbReference>
<feature type="domain" description="Alpha-D-phosphohexomutase alpha/beta/alpha" evidence="10">
    <location>
        <begin position="211"/>
        <end position="316"/>
    </location>
</feature>
<dbReference type="Proteomes" id="UP000002881">
    <property type="component" value="Chromosome"/>
</dbReference>
<dbReference type="InterPro" id="IPR005843">
    <property type="entry name" value="A-D-PHexomutase_C"/>
</dbReference>
<evidence type="ECO:0000259" key="11">
    <source>
        <dbReference type="Pfam" id="PF02880"/>
    </source>
</evidence>
<dbReference type="Pfam" id="PF02880">
    <property type="entry name" value="PGM_PMM_III"/>
    <property type="match status" value="1"/>
</dbReference>
<dbReference type="Pfam" id="PF00408">
    <property type="entry name" value="PGM_PMM_IV"/>
    <property type="match status" value="1"/>
</dbReference>
<dbReference type="CDD" id="cd05799">
    <property type="entry name" value="PGM2"/>
    <property type="match status" value="1"/>
</dbReference>
<dbReference type="EMBL" id="CP003532">
    <property type="protein sequence ID" value="AFK07131.1"/>
    <property type="molecule type" value="Genomic_DNA"/>
</dbReference>
<dbReference type="Pfam" id="PF02878">
    <property type="entry name" value="PGM_PMM_I"/>
    <property type="match status" value="1"/>
</dbReference>
<dbReference type="RefSeq" id="WP_014731072.1">
    <property type="nucleotide sequence ID" value="NC_017934.1"/>
</dbReference>
<dbReference type="HOGENOM" id="CLU_016950_0_0_0"/>
<dbReference type="GO" id="GO:0006166">
    <property type="term" value="P:purine ribonucleoside salvage"/>
    <property type="evidence" value="ECO:0007669"/>
    <property type="project" value="TreeGrafter"/>
</dbReference>
<keyword evidence="5 7" id="KW-0460">Magnesium</keyword>
<dbReference type="GeneID" id="87107249"/>
<dbReference type="PROSITE" id="PS00710">
    <property type="entry name" value="PGM_PMM"/>
    <property type="match status" value="1"/>
</dbReference>
<sequence length="576" mass="64644">MDYRDRYRKWLESPAIDESTRGELISIKDDETEIKDRFYKELEFGTAGLRGKLGAGDNRMNKYTVSRATQGLANFILSGDPAYREKGVVIARDSRHMSKEFAEISAAVLAGNGIKVYIFDDIRPTPLLSFSVLQLSTVAGIMITASHNPKEYNGYKLYWDDGAQVLPEIADEVYTQMRKTELFVGSKTIPLEMARKKGLLVEVGKELDDLYISKVLSLTLRDSEDELDKSIRIVYTPLNGTGNIPVRRVLDERGFENVFVVREQEWPDPDFTTVGYPNPEDIKAFALAKRLGLEKDAHILLATDPDADRLAVMVRDDDDYVALNGNQTGALLVNYLLLSMSEKGLLPENGFIVKSIVTGDMAKVIAEGFGVRTYEALTGFKNICGKALDIEERGEGRFIFGYEESIGYVAGNFVRDKDAVSTSMLLCEMAAYYLKAGKSLLDVLEELFAKYGVFSEKQISIVLEGVSGQKRVERIMKEYRKSYPSEIDGSKLTHYLDFLSGVDTDIMNGKESETGIPFSNVIKFSFDDGSWYAVRPSGTEPKLKIYIYSRSKNKEEALSKVDRIERIVLGRIESVE</sequence>
<proteinExistence type="inferred from homology"/>
<evidence type="ECO:0000256" key="7">
    <source>
        <dbReference type="RuleBase" id="RU004326"/>
    </source>
</evidence>
<accession>I2F5C8</accession>
<evidence type="ECO:0000256" key="1">
    <source>
        <dbReference type="ARBA" id="ARBA00001946"/>
    </source>
</evidence>
<dbReference type="GO" id="GO:0000287">
    <property type="term" value="F:magnesium ion binding"/>
    <property type="evidence" value="ECO:0007669"/>
    <property type="project" value="InterPro"/>
</dbReference>
<gene>
    <name evidence="12" type="ORF">Theba_1445</name>
</gene>
<evidence type="ECO:0000313" key="12">
    <source>
        <dbReference type="EMBL" id="AFK07131.1"/>
    </source>
</evidence>
<dbReference type="InterPro" id="IPR005845">
    <property type="entry name" value="A-D-PHexomutase_a/b/a-II"/>
</dbReference>
<dbReference type="PANTHER" id="PTHR45745:SF1">
    <property type="entry name" value="PHOSPHOGLUCOMUTASE 2B-RELATED"/>
    <property type="match status" value="1"/>
</dbReference>
<dbReference type="GO" id="GO:0008973">
    <property type="term" value="F:phosphopentomutase activity"/>
    <property type="evidence" value="ECO:0007669"/>
    <property type="project" value="TreeGrafter"/>
</dbReference>
<name>I2F5C8_9BACT</name>
<protein>
    <submittedName>
        <fullName evidence="12">Phosphomannomutase</fullName>
    </submittedName>
</protein>
<comment type="similarity">
    <text evidence="2 7">Belongs to the phosphohexose mutase family.</text>
</comment>
<dbReference type="eggNOG" id="COG1109">
    <property type="taxonomic scope" value="Bacteria"/>
</dbReference>
<feature type="domain" description="Alpha-D-phosphohexomutase C-terminal" evidence="8">
    <location>
        <begin position="518"/>
        <end position="557"/>
    </location>
</feature>
<dbReference type="InterPro" id="IPR016066">
    <property type="entry name" value="A-D-PHexomutase_CS"/>
</dbReference>
<reference evidence="12 13" key="1">
    <citation type="journal article" date="2012" name="Genome Biol. Evol.">
        <title>Genome Sequence of the Mesophilic Thermotogales Bacterium Mesotoga prima MesG1.Ag.4.2 Reveals the Largest Thermotogales Genome To Date.</title>
        <authorList>
            <person name="Zhaxybayeva O."/>
            <person name="Swithers K.S."/>
            <person name="Foght J."/>
            <person name="Green A.G."/>
            <person name="Bruce D."/>
            <person name="Detter C."/>
            <person name="Han S."/>
            <person name="Teshima H."/>
            <person name="Han J."/>
            <person name="Woyke T."/>
            <person name="Pitluck S."/>
            <person name="Nolan M."/>
            <person name="Ivanova N."/>
            <person name="Pati A."/>
            <person name="Land M.L."/>
            <person name="Dlutek M."/>
            <person name="Doolittle W.F."/>
            <person name="Noll K.M."/>
            <person name="Nesbo C.L."/>
        </authorList>
    </citation>
    <scope>NUCLEOTIDE SEQUENCE [LARGE SCALE GENOMIC DNA]</scope>
    <source>
        <strain evidence="13">mesG1.Ag.4.2</strain>
    </source>
</reference>
<keyword evidence="13" id="KW-1185">Reference proteome</keyword>
<dbReference type="InterPro" id="IPR036900">
    <property type="entry name" value="A-D-PHexomutase_C_sf"/>
</dbReference>
<dbReference type="Pfam" id="PF02879">
    <property type="entry name" value="PGM_PMM_II"/>
    <property type="match status" value="1"/>
</dbReference>
<evidence type="ECO:0000256" key="6">
    <source>
        <dbReference type="ARBA" id="ARBA00023235"/>
    </source>
</evidence>
<organism evidence="12 13">
    <name type="scientific">Mesotoga prima MesG1.Ag.4.2</name>
    <dbReference type="NCBI Taxonomy" id="660470"/>
    <lineage>
        <taxon>Bacteria</taxon>
        <taxon>Thermotogati</taxon>
        <taxon>Thermotogota</taxon>
        <taxon>Thermotogae</taxon>
        <taxon>Kosmotogales</taxon>
        <taxon>Kosmotogaceae</taxon>
        <taxon>Mesotoga</taxon>
    </lineage>
</organism>
<dbReference type="Gene3D" id="3.30.310.50">
    <property type="entry name" value="Alpha-D-phosphohexomutase, C-terminal domain"/>
    <property type="match status" value="1"/>
</dbReference>
<keyword evidence="6" id="KW-0413">Isomerase</keyword>
<keyword evidence="3" id="KW-0597">Phosphoprotein</keyword>
<dbReference type="Gene3D" id="3.40.120.10">
    <property type="entry name" value="Alpha-D-Glucose-1,6-Bisphosphate, subunit A, domain 3"/>
    <property type="match status" value="3"/>
</dbReference>
<dbReference type="InterPro" id="IPR005841">
    <property type="entry name" value="Alpha-D-phosphohexomutase_SF"/>
</dbReference>
<dbReference type="InterPro" id="IPR005844">
    <property type="entry name" value="A-D-PHexomutase_a/b/a-I"/>
</dbReference>
<dbReference type="PRINTS" id="PR00509">
    <property type="entry name" value="PGMPMM"/>
</dbReference>
<dbReference type="SUPFAM" id="SSF55957">
    <property type="entry name" value="Phosphoglucomutase, C-terminal domain"/>
    <property type="match status" value="1"/>
</dbReference>
<dbReference type="AlphaFoldDB" id="I2F5C8"/>
<evidence type="ECO:0000256" key="2">
    <source>
        <dbReference type="ARBA" id="ARBA00010231"/>
    </source>
</evidence>
<dbReference type="KEGG" id="mpg:Theba_1445"/>
<dbReference type="GO" id="GO:0005975">
    <property type="term" value="P:carbohydrate metabolic process"/>
    <property type="evidence" value="ECO:0007669"/>
    <property type="project" value="InterPro"/>
</dbReference>
<evidence type="ECO:0000256" key="4">
    <source>
        <dbReference type="ARBA" id="ARBA00022723"/>
    </source>
</evidence>
<evidence type="ECO:0000313" key="13">
    <source>
        <dbReference type="Proteomes" id="UP000002881"/>
    </source>
</evidence>
<dbReference type="STRING" id="660470.Theba_1445"/>
<evidence type="ECO:0000256" key="5">
    <source>
        <dbReference type="ARBA" id="ARBA00022842"/>
    </source>
</evidence>
<dbReference type="InterPro" id="IPR005846">
    <property type="entry name" value="A-D-PHexomutase_a/b/a-III"/>
</dbReference>
<dbReference type="PANTHER" id="PTHR45745">
    <property type="entry name" value="PHOSPHOMANNOMUTASE 45A"/>
    <property type="match status" value="1"/>
</dbReference>
<evidence type="ECO:0000259" key="9">
    <source>
        <dbReference type="Pfam" id="PF02878"/>
    </source>
</evidence>
<feature type="domain" description="Alpha-D-phosphohexomutase alpha/beta/alpha" evidence="11">
    <location>
        <begin position="324"/>
        <end position="451"/>
    </location>
</feature>
<keyword evidence="4 7" id="KW-0479">Metal-binding</keyword>
<feature type="domain" description="Alpha-D-phosphohexomutase alpha/beta/alpha" evidence="9">
    <location>
        <begin position="43"/>
        <end position="181"/>
    </location>
</feature>
<evidence type="ECO:0000259" key="10">
    <source>
        <dbReference type="Pfam" id="PF02879"/>
    </source>
</evidence>
<evidence type="ECO:0000256" key="3">
    <source>
        <dbReference type="ARBA" id="ARBA00022553"/>
    </source>
</evidence>
<evidence type="ECO:0000259" key="8">
    <source>
        <dbReference type="Pfam" id="PF00408"/>
    </source>
</evidence>
<dbReference type="SUPFAM" id="SSF53738">
    <property type="entry name" value="Phosphoglucomutase, first 3 domains"/>
    <property type="match status" value="3"/>
</dbReference>